<evidence type="ECO:0000256" key="3">
    <source>
        <dbReference type="ARBA" id="ARBA00022694"/>
    </source>
</evidence>
<evidence type="ECO:0000313" key="9">
    <source>
        <dbReference type="EMBL" id="QNN77353.1"/>
    </source>
</evidence>
<dbReference type="GO" id="GO:0003723">
    <property type="term" value="F:RNA binding"/>
    <property type="evidence" value="ECO:0007669"/>
    <property type="project" value="InterPro"/>
</dbReference>
<dbReference type="EMBL" id="CP060731">
    <property type="protein sequence ID" value="QNN77353.1"/>
    <property type="molecule type" value="Genomic_DNA"/>
</dbReference>
<dbReference type="EC" id="5.4.99.25" evidence="5"/>
<feature type="active site" description="Nucleophile" evidence="5">
    <location>
        <position position="47"/>
    </location>
</feature>
<dbReference type="Pfam" id="PF09142">
    <property type="entry name" value="TruB_C"/>
    <property type="match status" value="1"/>
</dbReference>
<dbReference type="SUPFAM" id="SSF55120">
    <property type="entry name" value="Pseudouridine synthase"/>
    <property type="match status" value="1"/>
</dbReference>
<dbReference type="GO" id="GO:0031119">
    <property type="term" value="P:tRNA pseudouridine synthesis"/>
    <property type="evidence" value="ECO:0007669"/>
    <property type="project" value="UniProtKB-UniRule"/>
</dbReference>
<comment type="similarity">
    <text evidence="2 5">Belongs to the pseudouridine synthase TruB family. Type 1 subfamily.</text>
</comment>
<dbReference type="RefSeq" id="WP_187572973.1">
    <property type="nucleotide sequence ID" value="NZ_CP060731.1"/>
</dbReference>
<name>A0A7G9TB78_PSEMX</name>
<dbReference type="Pfam" id="PF01509">
    <property type="entry name" value="TruB_N"/>
    <property type="match status" value="1"/>
</dbReference>
<comment type="function">
    <text evidence="5">Responsible for synthesis of pseudouridine from uracil-55 in the psi GC loop of transfer RNAs.</text>
</comment>
<dbReference type="InterPro" id="IPR032819">
    <property type="entry name" value="TruB_C"/>
</dbReference>
<dbReference type="InterPro" id="IPR015947">
    <property type="entry name" value="PUA-like_sf"/>
</dbReference>
<feature type="domain" description="tRNA pseudouridine synthase II TruB subfamily 2 C-terminal" evidence="7">
    <location>
        <begin position="245"/>
        <end position="286"/>
    </location>
</feature>
<dbReference type="PANTHER" id="PTHR13767:SF2">
    <property type="entry name" value="PSEUDOURIDYLATE SYNTHASE TRUB1"/>
    <property type="match status" value="1"/>
</dbReference>
<comment type="catalytic activity">
    <reaction evidence="1 5">
        <text>uridine(55) in tRNA = pseudouridine(55) in tRNA</text>
        <dbReference type="Rhea" id="RHEA:42532"/>
        <dbReference type="Rhea" id="RHEA-COMP:10101"/>
        <dbReference type="Rhea" id="RHEA-COMP:10102"/>
        <dbReference type="ChEBI" id="CHEBI:65314"/>
        <dbReference type="ChEBI" id="CHEBI:65315"/>
        <dbReference type="EC" id="5.4.99.25"/>
    </reaction>
</comment>
<dbReference type="NCBIfam" id="TIGR00431">
    <property type="entry name" value="TruB"/>
    <property type="match status" value="1"/>
</dbReference>
<proteinExistence type="inferred from homology"/>
<evidence type="ECO:0000259" key="6">
    <source>
        <dbReference type="Pfam" id="PF01509"/>
    </source>
</evidence>
<evidence type="ECO:0000256" key="5">
    <source>
        <dbReference type="HAMAP-Rule" id="MF_01080"/>
    </source>
</evidence>
<dbReference type="InterPro" id="IPR036974">
    <property type="entry name" value="PUA_sf"/>
</dbReference>
<protein>
    <recommendedName>
        <fullName evidence="5">tRNA pseudouridine synthase B</fullName>
        <ecNumber evidence="5">5.4.99.25</ecNumber>
    </recommendedName>
    <alternativeName>
        <fullName evidence="5">tRNA pseudouridine(55) synthase</fullName>
        <shortName evidence="5">Psi55 synthase</shortName>
    </alternativeName>
    <alternativeName>
        <fullName evidence="5">tRNA pseudouridylate synthase</fullName>
    </alternativeName>
    <alternativeName>
        <fullName evidence="5">tRNA-uridine isomerase</fullName>
    </alternativeName>
</protein>
<dbReference type="InterPro" id="IPR020103">
    <property type="entry name" value="PsdUridine_synth_cat_dom_sf"/>
</dbReference>
<dbReference type="SUPFAM" id="SSF88697">
    <property type="entry name" value="PUA domain-like"/>
    <property type="match status" value="1"/>
</dbReference>
<dbReference type="InterPro" id="IPR015225">
    <property type="entry name" value="tRNA_psdUridine_synth_fam2_C"/>
</dbReference>
<dbReference type="HAMAP" id="MF_01080">
    <property type="entry name" value="TruB_bact"/>
    <property type="match status" value="1"/>
</dbReference>
<evidence type="ECO:0000256" key="4">
    <source>
        <dbReference type="ARBA" id="ARBA00023235"/>
    </source>
</evidence>
<dbReference type="PANTHER" id="PTHR13767">
    <property type="entry name" value="TRNA-PSEUDOURIDINE SYNTHASE"/>
    <property type="match status" value="1"/>
</dbReference>
<dbReference type="InterPro" id="IPR002501">
    <property type="entry name" value="PsdUridine_synth_N"/>
</dbReference>
<dbReference type="CDD" id="cd02573">
    <property type="entry name" value="PseudoU_synth_EcTruB"/>
    <property type="match status" value="1"/>
</dbReference>
<dbReference type="Pfam" id="PF16198">
    <property type="entry name" value="TruB_C_2"/>
    <property type="match status" value="1"/>
</dbReference>
<evidence type="ECO:0000256" key="2">
    <source>
        <dbReference type="ARBA" id="ARBA00005642"/>
    </source>
</evidence>
<feature type="domain" description="tRNA pseudouridylate synthase B C-terminal" evidence="8">
    <location>
        <begin position="181"/>
        <end position="242"/>
    </location>
</feature>
<dbReference type="AlphaFoldDB" id="A0A7G9TB78"/>
<feature type="domain" description="Pseudouridine synthase II N-terminal" evidence="6">
    <location>
        <begin position="32"/>
        <end position="180"/>
    </location>
</feature>
<dbReference type="InterPro" id="IPR014780">
    <property type="entry name" value="tRNA_psdUridine_synth_TruB"/>
</dbReference>
<dbReference type="GO" id="GO:0160148">
    <property type="term" value="F:tRNA pseudouridine(55) synthase activity"/>
    <property type="evidence" value="ECO:0007669"/>
    <property type="project" value="UniProtKB-EC"/>
</dbReference>
<dbReference type="CDD" id="cd21152">
    <property type="entry name" value="PUA_TruB_bacterial"/>
    <property type="match status" value="1"/>
</dbReference>
<sequence>MAGRIHFRRLDGLLLLDKPQGMSSNAALQAARRLFRAEKGGHTGSLDPLATGLLPLCFGEATKIAGLLLGSRKAYDTVAVLGTTTDTDDADGMPLRERPVPPLDRATVQAALAPLLGRIRQRAPIYSALKQGGEPLYAKARRGEAIEAPEREVEVHAIDLLDIAPGRIALRVECGSGTYVRSLVRDLGETLGCGAHVGVLRRLWVEPFREPRMFTLEALQTLARERGEAALDACLLPIEAGLAGFPRVDVDAEDARRLGQGQRLRGQPPSDGPVAVHGPDGRVLGLATVDPTGVLAPQRLFTWTAQAAIPAAGSQ</sequence>
<dbReference type="GeneID" id="81472438"/>
<keyword evidence="3 5" id="KW-0819">tRNA processing</keyword>
<gene>
    <name evidence="5 9" type="primary">truB</name>
    <name evidence="9" type="ORF">IAE60_15740</name>
</gene>
<evidence type="ECO:0000259" key="7">
    <source>
        <dbReference type="Pfam" id="PF09142"/>
    </source>
</evidence>
<dbReference type="Proteomes" id="UP000515838">
    <property type="component" value="Chromosome"/>
</dbReference>
<dbReference type="GO" id="GO:1990481">
    <property type="term" value="P:mRNA pseudouridine synthesis"/>
    <property type="evidence" value="ECO:0007669"/>
    <property type="project" value="TreeGrafter"/>
</dbReference>
<accession>A0A7G9TB78</accession>
<dbReference type="Gene3D" id="3.30.2350.10">
    <property type="entry name" value="Pseudouridine synthase"/>
    <property type="match status" value="1"/>
</dbReference>
<organism evidence="9 10">
    <name type="scientific">Pseudoxanthomonas mexicana</name>
    <dbReference type="NCBI Taxonomy" id="128785"/>
    <lineage>
        <taxon>Bacteria</taxon>
        <taxon>Pseudomonadati</taxon>
        <taxon>Pseudomonadota</taxon>
        <taxon>Gammaproteobacteria</taxon>
        <taxon>Lysobacterales</taxon>
        <taxon>Lysobacteraceae</taxon>
        <taxon>Pseudoxanthomonas</taxon>
    </lineage>
</organism>
<evidence type="ECO:0000256" key="1">
    <source>
        <dbReference type="ARBA" id="ARBA00000385"/>
    </source>
</evidence>
<dbReference type="Gene3D" id="2.30.130.10">
    <property type="entry name" value="PUA domain"/>
    <property type="match status" value="1"/>
</dbReference>
<evidence type="ECO:0000259" key="8">
    <source>
        <dbReference type="Pfam" id="PF16198"/>
    </source>
</evidence>
<reference evidence="9 10" key="1">
    <citation type="submission" date="2020-08" db="EMBL/GenBank/DDBJ databases">
        <title>Streptomycin Non-resistant strain, P. mexicana.</title>
        <authorList>
            <person name="Ganesh-Kumar S."/>
            <person name="Zhe T."/>
            <person name="Yu Z."/>
            <person name="Min Y."/>
        </authorList>
    </citation>
    <scope>NUCLEOTIDE SEQUENCE [LARGE SCALE GENOMIC DNA]</scope>
    <source>
        <strain evidence="9 10">GTZY2</strain>
    </source>
</reference>
<keyword evidence="4 5" id="KW-0413">Isomerase</keyword>
<evidence type="ECO:0000313" key="10">
    <source>
        <dbReference type="Proteomes" id="UP000515838"/>
    </source>
</evidence>